<dbReference type="PANTHER" id="PTHR13874">
    <property type="entry name" value="ENDOTHELIN"/>
    <property type="match status" value="1"/>
</dbReference>
<dbReference type="RefSeq" id="XP_034269644.1">
    <property type="nucleotide sequence ID" value="XM_034413753.2"/>
</dbReference>
<protein>
    <submittedName>
        <fullName evidence="11">Endothelin-2</fullName>
    </submittedName>
</protein>
<evidence type="ECO:0000259" key="9">
    <source>
        <dbReference type="SMART" id="SM00272"/>
    </source>
</evidence>
<keyword evidence="8" id="KW-0732">Signal</keyword>
<dbReference type="GO" id="GO:0005615">
    <property type="term" value="C:extracellular space"/>
    <property type="evidence" value="ECO:0007669"/>
    <property type="project" value="TreeGrafter"/>
</dbReference>
<evidence type="ECO:0000256" key="3">
    <source>
        <dbReference type="ARBA" id="ARBA00022525"/>
    </source>
</evidence>
<dbReference type="GO" id="GO:0031708">
    <property type="term" value="F:endothelin B receptor binding"/>
    <property type="evidence" value="ECO:0007669"/>
    <property type="project" value="TreeGrafter"/>
</dbReference>
<dbReference type="InterPro" id="IPR020475">
    <property type="entry name" value="Endothelin"/>
</dbReference>
<evidence type="ECO:0000256" key="1">
    <source>
        <dbReference type="ARBA" id="ARBA00004613"/>
    </source>
</evidence>
<dbReference type="InterPro" id="IPR019764">
    <property type="entry name" value="Endothelin_toxin_CS"/>
</dbReference>
<dbReference type="GO" id="GO:0006874">
    <property type="term" value="P:intracellular calcium ion homeostasis"/>
    <property type="evidence" value="ECO:0007669"/>
    <property type="project" value="TreeGrafter"/>
</dbReference>
<comment type="similarity">
    <text evidence="2">Belongs to the endothelin/sarafotoxin family.</text>
</comment>
<keyword evidence="10" id="KW-1185">Reference proteome</keyword>
<evidence type="ECO:0000256" key="6">
    <source>
        <dbReference type="ARBA" id="ARBA00023259"/>
    </source>
</evidence>
<dbReference type="PROSITE" id="PS00270">
    <property type="entry name" value="ENDOTHELIN"/>
    <property type="match status" value="2"/>
</dbReference>
<organism evidence="10 11">
    <name type="scientific">Pantherophis guttatus</name>
    <name type="common">Corn snake</name>
    <name type="synonym">Elaphe guttata</name>
    <dbReference type="NCBI Taxonomy" id="94885"/>
    <lineage>
        <taxon>Eukaryota</taxon>
        <taxon>Metazoa</taxon>
        <taxon>Chordata</taxon>
        <taxon>Craniata</taxon>
        <taxon>Vertebrata</taxon>
        <taxon>Euteleostomi</taxon>
        <taxon>Lepidosauria</taxon>
        <taxon>Squamata</taxon>
        <taxon>Bifurcata</taxon>
        <taxon>Unidentata</taxon>
        <taxon>Episquamata</taxon>
        <taxon>Toxicofera</taxon>
        <taxon>Serpentes</taxon>
        <taxon>Colubroidea</taxon>
        <taxon>Colubridae</taxon>
        <taxon>Colubrinae</taxon>
        <taxon>Pantherophis</taxon>
    </lineage>
</organism>
<dbReference type="GeneID" id="117663511"/>
<dbReference type="CTD" id="1907"/>
<keyword evidence="4" id="KW-0123">Cardiotoxin</keyword>
<evidence type="ECO:0000256" key="7">
    <source>
        <dbReference type="ARBA" id="ARBA00023322"/>
    </source>
</evidence>
<feature type="domain" description="Endothelin-like toxin" evidence="9">
    <location>
        <begin position="42"/>
        <end position="63"/>
    </location>
</feature>
<dbReference type="GO" id="GO:0019229">
    <property type="term" value="P:regulation of vasoconstriction"/>
    <property type="evidence" value="ECO:0007669"/>
    <property type="project" value="InterPro"/>
</dbReference>
<dbReference type="PRINTS" id="PR00365">
    <property type="entry name" value="ENDOTHELIN"/>
</dbReference>
<comment type="subcellular location">
    <subcellularLocation>
        <location evidence="1">Secreted</location>
    </subcellularLocation>
</comment>
<name>A0A6P9BHT7_PANGU</name>
<evidence type="ECO:0000256" key="2">
    <source>
        <dbReference type="ARBA" id="ARBA00010959"/>
    </source>
</evidence>
<evidence type="ECO:0000256" key="8">
    <source>
        <dbReference type="SAM" id="SignalP"/>
    </source>
</evidence>
<dbReference type="PANTHER" id="PTHR13874:SF9">
    <property type="entry name" value="ENDOTHELIN-2"/>
    <property type="match status" value="1"/>
</dbReference>
<dbReference type="Pfam" id="PF00322">
    <property type="entry name" value="Endothelin"/>
    <property type="match status" value="2"/>
</dbReference>
<feature type="signal peptide" evidence="8">
    <location>
        <begin position="1"/>
        <end position="24"/>
    </location>
</feature>
<keyword evidence="6" id="KW-1213">G-protein coupled receptor impairing toxin</keyword>
<dbReference type="InParanoid" id="A0A6P9BHT7"/>
<dbReference type="SMART" id="SM00272">
    <property type="entry name" value="END"/>
    <property type="match status" value="2"/>
</dbReference>
<evidence type="ECO:0000256" key="5">
    <source>
        <dbReference type="ARBA" id="ARBA00022858"/>
    </source>
</evidence>
<reference evidence="11" key="1">
    <citation type="submission" date="2025-08" db="UniProtKB">
        <authorList>
            <consortium name="RefSeq"/>
        </authorList>
    </citation>
    <scope>IDENTIFICATION</scope>
    <source>
        <tissue evidence="11">Blood</tissue>
    </source>
</reference>
<dbReference type="GO" id="GO:0005179">
    <property type="term" value="F:hormone activity"/>
    <property type="evidence" value="ECO:0007669"/>
    <property type="project" value="TreeGrafter"/>
</dbReference>
<dbReference type="KEGG" id="pgut:117663511"/>
<dbReference type="OrthoDB" id="9362154at2759"/>
<sequence length="149" mass="16907">MVNYLSCFFSFAVALCVLLPEGQAAAESHLLENNSRHQRTKRCSCTSWMDKECIYFCHLGIIWINTPSHLVPYGLGSLPARHKRSLRRCACSHFKDTSCATFCHGNPQNPPKMQLPKDTGILAKLRQIRNPKLDKLNFGKFSGSYAFRN</sequence>
<gene>
    <name evidence="11" type="primary">EDN2</name>
</gene>
<evidence type="ECO:0000313" key="10">
    <source>
        <dbReference type="Proteomes" id="UP001652622"/>
    </source>
</evidence>
<proteinExistence type="inferred from homology"/>
<evidence type="ECO:0000313" key="11">
    <source>
        <dbReference type="RefSeq" id="XP_034269644.1"/>
    </source>
</evidence>
<keyword evidence="7" id="KW-0839">Vasoconstrictor</keyword>
<feature type="domain" description="Endothelin-like toxin" evidence="9">
    <location>
        <begin position="88"/>
        <end position="109"/>
    </location>
</feature>
<keyword evidence="6" id="KW-0800">Toxin</keyword>
<evidence type="ECO:0000256" key="4">
    <source>
        <dbReference type="ARBA" id="ARBA00022582"/>
    </source>
</evidence>
<accession>A0A6P9BHT7</accession>
<keyword evidence="5" id="KW-0838">Vasoactive</keyword>
<dbReference type="OMA" id="PWKKNIW"/>
<feature type="chain" id="PRO_5027991371" evidence="8">
    <location>
        <begin position="25"/>
        <end position="149"/>
    </location>
</feature>
<dbReference type="AlphaFoldDB" id="A0A6P9BHT7"/>
<dbReference type="GO" id="GO:0003100">
    <property type="term" value="P:regulation of systemic arterial blood pressure by endothelin"/>
    <property type="evidence" value="ECO:0007669"/>
    <property type="project" value="TreeGrafter"/>
</dbReference>
<dbReference type="GO" id="GO:0014826">
    <property type="term" value="P:vein smooth muscle contraction"/>
    <property type="evidence" value="ECO:0007669"/>
    <property type="project" value="TreeGrafter"/>
</dbReference>
<dbReference type="InterPro" id="IPR001928">
    <property type="entry name" value="Endothln-like_toxin"/>
</dbReference>
<dbReference type="Proteomes" id="UP001652622">
    <property type="component" value="Unplaced"/>
</dbReference>
<keyword evidence="3" id="KW-0964">Secreted</keyword>